<dbReference type="KEGG" id="meme:HYG87_06930"/>
<dbReference type="GeneID" id="64820485"/>
<evidence type="ECO:0000313" key="7">
    <source>
        <dbReference type="Proteomes" id="UP000681041"/>
    </source>
</evidence>
<comment type="catalytic activity">
    <reaction evidence="4">
        <text>uridine(13) in tRNA = pseudouridine(13) in tRNA</text>
        <dbReference type="Rhea" id="RHEA:42540"/>
        <dbReference type="Rhea" id="RHEA-COMP:10105"/>
        <dbReference type="Rhea" id="RHEA-COMP:10106"/>
        <dbReference type="ChEBI" id="CHEBI:65314"/>
        <dbReference type="ChEBI" id="CHEBI:65315"/>
        <dbReference type="EC" id="5.4.99.27"/>
    </reaction>
</comment>
<dbReference type="CDD" id="cd01291">
    <property type="entry name" value="PseudoU_synth"/>
    <property type="match status" value="1"/>
</dbReference>
<dbReference type="GO" id="GO:0003723">
    <property type="term" value="F:RNA binding"/>
    <property type="evidence" value="ECO:0007669"/>
    <property type="project" value="InterPro"/>
</dbReference>
<keyword evidence="2 4" id="KW-0819">tRNA processing</keyword>
<dbReference type="GO" id="GO:0160150">
    <property type="term" value="F:tRNA pseudouridine(13) synthase activity"/>
    <property type="evidence" value="ECO:0007669"/>
    <property type="project" value="UniProtKB-EC"/>
</dbReference>
<dbReference type="GO" id="GO:0031119">
    <property type="term" value="P:tRNA pseudouridine synthesis"/>
    <property type="evidence" value="ECO:0007669"/>
    <property type="project" value="UniProtKB-UniRule"/>
</dbReference>
<dbReference type="Gene3D" id="1.10.1510.30">
    <property type="match status" value="1"/>
</dbReference>
<evidence type="ECO:0000256" key="4">
    <source>
        <dbReference type="HAMAP-Rule" id="MF_01082"/>
    </source>
</evidence>
<dbReference type="RefSeq" id="WP_211532469.1">
    <property type="nucleotide sequence ID" value="NZ_CP058560.1"/>
</dbReference>
<evidence type="ECO:0000256" key="2">
    <source>
        <dbReference type="ARBA" id="ARBA00022694"/>
    </source>
</evidence>
<dbReference type="PANTHER" id="PTHR13326:SF21">
    <property type="entry name" value="PSEUDOURIDYLATE SYNTHASE PUS7L"/>
    <property type="match status" value="1"/>
</dbReference>
<dbReference type="Gene3D" id="3.30.70.3160">
    <property type="match status" value="1"/>
</dbReference>
<dbReference type="HAMAP" id="MF_01082">
    <property type="entry name" value="TruD"/>
    <property type="match status" value="1"/>
</dbReference>
<dbReference type="PROSITE" id="PS01268">
    <property type="entry name" value="UPF0024"/>
    <property type="match status" value="1"/>
</dbReference>
<proteinExistence type="inferred from homology"/>
<dbReference type="Pfam" id="PF01142">
    <property type="entry name" value="TruD"/>
    <property type="match status" value="1"/>
</dbReference>
<dbReference type="PANTHER" id="PTHR13326">
    <property type="entry name" value="TRNA PSEUDOURIDINE SYNTHASE D"/>
    <property type="match status" value="1"/>
</dbReference>
<feature type="active site" description="Nucleophile" evidence="4">
    <location>
        <position position="78"/>
    </location>
</feature>
<dbReference type="PIRSF" id="PIRSF037016">
    <property type="entry name" value="Pseudouridin_synth_euk_prd"/>
    <property type="match status" value="1"/>
</dbReference>
<accession>A0A8T8K6R8</accession>
<dbReference type="Proteomes" id="UP000681041">
    <property type="component" value="Chromosome"/>
</dbReference>
<dbReference type="InterPro" id="IPR042214">
    <property type="entry name" value="TruD_catalytic"/>
</dbReference>
<dbReference type="EC" id="5.4.99.27" evidence="4"/>
<dbReference type="PROSITE" id="PS50984">
    <property type="entry name" value="TRUD"/>
    <property type="match status" value="1"/>
</dbReference>
<protein>
    <recommendedName>
        <fullName evidence="4">Probable tRNA pseudouridine synthase D</fullName>
        <ecNumber evidence="4">5.4.99.27</ecNumber>
    </recommendedName>
    <alternativeName>
        <fullName evidence="4">tRNA pseudouridine(13) synthase</fullName>
    </alternativeName>
    <alternativeName>
        <fullName evidence="4">tRNA pseudouridylate synthase D</fullName>
    </alternativeName>
    <alternativeName>
        <fullName evidence="4">tRNA-uridine isomerase D</fullName>
    </alternativeName>
</protein>
<dbReference type="InterPro" id="IPR020119">
    <property type="entry name" value="PsdUridine_synth_TruD_CS"/>
</dbReference>
<evidence type="ECO:0000256" key="1">
    <source>
        <dbReference type="ARBA" id="ARBA00007953"/>
    </source>
</evidence>
<keyword evidence="3 4" id="KW-0413">Isomerase</keyword>
<dbReference type="Gene3D" id="3.30.2350.20">
    <property type="entry name" value="TruD, catalytic domain"/>
    <property type="match status" value="1"/>
</dbReference>
<dbReference type="SUPFAM" id="SSF55120">
    <property type="entry name" value="Pseudouridine synthase"/>
    <property type="match status" value="1"/>
</dbReference>
<evidence type="ECO:0000259" key="5">
    <source>
        <dbReference type="PROSITE" id="PS50984"/>
    </source>
</evidence>
<dbReference type="EMBL" id="CP058560">
    <property type="protein sequence ID" value="QUH23512.1"/>
    <property type="molecule type" value="Genomic_DNA"/>
</dbReference>
<sequence length="417" mass="47565">MLNAETFITPTKGTGGTIRVEYEDFYVEEIPETIPTGEGPNTWMWIEKKGRTTLDVVLDIARDLKLSRKRMGFAGMKDKKAVTRQWLGISNFESKDLEPILDKYHHVKFIKVTQNQKKLRMGQLLGNKFRILIRNIENPDESAFEAQKVLKKLEEVGTPNYYGWQRFGKPRSNTHLVGKALTKNSLKKTVGAYIGNPYDDEPEHIKAARAAYDDGNLEKSFELMPTGMRYERMMLRTLLKEEKKKQTLDEESYRKALYSLPKPLSRMFIHAYQSFLFNKAVSKRSALGINQYHEGDIIIDNDEHLIHDGSPEDIQEQMDNFQAHPTAPLFGSKVPLAGGKLGEMEQEVLDEEGLSLDDFKCPKMPKLGSHGLRRAIRFKIWDVSATATPEGILTEFSIPKGCYATAVLREIMKTEAV</sequence>
<organism evidence="6 7">
    <name type="scientific">Methanobacterium alkalithermotolerans</name>
    <dbReference type="NCBI Taxonomy" id="2731220"/>
    <lineage>
        <taxon>Archaea</taxon>
        <taxon>Methanobacteriati</taxon>
        <taxon>Methanobacteriota</taxon>
        <taxon>Methanomada group</taxon>
        <taxon>Methanobacteria</taxon>
        <taxon>Methanobacteriales</taxon>
        <taxon>Methanobacteriaceae</taxon>
        <taxon>Methanobacterium</taxon>
    </lineage>
</organism>
<feature type="domain" description="TRUD" evidence="5">
    <location>
        <begin position="157"/>
        <end position="378"/>
    </location>
</feature>
<dbReference type="AlphaFoldDB" id="A0A8T8K6R8"/>
<name>A0A8T8K6R8_9EURY</name>
<comment type="similarity">
    <text evidence="1 4">Belongs to the pseudouridine synthase TruD family.</text>
</comment>
<dbReference type="InterPro" id="IPR001656">
    <property type="entry name" value="PsdUridine_synth_TruD"/>
</dbReference>
<dbReference type="OrthoDB" id="1798at2157"/>
<evidence type="ECO:0000313" key="6">
    <source>
        <dbReference type="EMBL" id="QUH23512.1"/>
    </source>
</evidence>
<reference evidence="6" key="1">
    <citation type="submission" date="2020-07" db="EMBL/GenBank/DDBJ databases">
        <title>Methanobacterium. sp. MethCan genome.</title>
        <authorList>
            <person name="Postec A."/>
            <person name="Quemeneur M."/>
        </authorList>
    </citation>
    <scope>NUCLEOTIDE SEQUENCE</scope>
    <source>
        <strain evidence="6">MethCAN</strain>
    </source>
</reference>
<keyword evidence="7" id="KW-1185">Reference proteome</keyword>
<comment type="function">
    <text evidence="4">Could be responsible for synthesis of pseudouridine from uracil-13 in transfer RNAs.</text>
</comment>
<gene>
    <name evidence="4 6" type="primary">truD</name>
    <name evidence="6" type="ORF">HYG87_06930</name>
</gene>
<dbReference type="NCBIfam" id="TIGR00094">
    <property type="entry name" value="tRNA_TruD_broad"/>
    <property type="match status" value="1"/>
</dbReference>
<evidence type="ECO:0000256" key="3">
    <source>
        <dbReference type="ARBA" id="ARBA00023235"/>
    </source>
</evidence>
<dbReference type="InterPro" id="IPR020103">
    <property type="entry name" value="PsdUridine_synth_cat_dom_sf"/>
</dbReference>
<dbReference type="InterPro" id="IPR011760">
    <property type="entry name" value="PsdUridine_synth_TruD_insert"/>
</dbReference>